<dbReference type="AlphaFoldDB" id="A0A963YWQ3"/>
<dbReference type="PANTHER" id="PTHR30036:SF7">
    <property type="entry name" value="ABC TRANSPORTER PERIPLASMIC-BINDING PROTEIN YPHF"/>
    <property type="match status" value="1"/>
</dbReference>
<evidence type="ECO:0000313" key="5">
    <source>
        <dbReference type="Proteomes" id="UP000708298"/>
    </source>
</evidence>
<dbReference type="CDD" id="cd19965">
    <property type="entry name" value="PBP1_ABC_sugar_binding-like"/>
    <property type="match status" value="1"/>
</dbReference>
<gene>
    <name evidence="4" type="ORF">ASILVAE211_21335</name>
</gene>
<accession>A0A963YWQ3</accession>
<reference evidence="4" key="1">
    <citation type="journal article" date="2021" name="Microorganisms">
        <title>Acidisoma silvae sp. nov. and Acidisomacellulosilytica sp. nov., Two Acidophilic Bacteria Isolated from Decaying Wood, Hydrolyzing Cellulose and Producing Poly-3-hydroxybutyrate.</title>
        <authorList>
            <person name="Mieszkin S."/>
            <person name="Pouder E."/>
            <person name="Uroz S."/>
            <person name="Simon-Colin C."/>
            <person name="Alain K."/>
        </authorList>
    </citation>
    <scope>NUCLEOTIDE SEQUENCE</scope>
    <source>
        <strain evidence="4">HW T2.11</strain>
    </source>
</reference>
<dbReference type="GO" id="GO:0030288">
    <property type="term" value="C:outer membrane-bounded periplasmic space"/>
    <property type="evidence" value="ECO:0007669"/>
    <property type="project" value="TreeGrafter"/>
</dbReference>
<dbReference type="RefSeq" id="WP_227323401.1">
    <property type="nucleotide sequence ID" value="NZ_JAESVB010000017.1"/>
</dbReference>
<name>A0A963YWQ3_9PROT</name>
<dbReference type="Proteomes" id="UP000708298">
    <property type="component" value="Unassembled WGS sequence"/>
</dbReference>
<dbReference type="InterPro" id="IPR025997">
    <property type="entry name" value="SBP_2_dom"/>
</dbReference>
<proteinExistence type="inferred from homology"/>
<evidence type="ECO:0000256" key="2">
    <source>
        <dbReference type="ARBA" id="ARBA00007639"/>
    </source>
</evidence>
<dbReference type="InterPro" id="IPR050555">
    <property type="entry name" value="Bact_Solute-Bind_Prot2"/>
</dbReference>
<protein>
    <submittedName>
        <fullName evidence="4">Sugar ABC transporter substrate-binding protein</fullName>
    </submittedName>
</protein>
<comment type="similarity">
    <text evidence="2">Belongs to the bacterial solute-binding protein 2 family.</text>
</comment>
<reference evidence="4" key="2">
    <citation type="submission" date="2021-01" db="EMBL/GenBank/DDBJ databases">
        <authorList>
            <person name="Mieszkin S."/>
            <person name="Pouder E."/>
            <person name="Alain K."/>
        </authorList>
    </citation>
    <scope>NUCLEOTIDE SEQUENCE</scope>
    <source>
        <strain evidence="4">HW T2.11</strain>
    </source>
</reference>
<evidence type="ECO:0000259" key="3">
    <source>
        <dbReference type="Pfam" id="PF13407"/>
    </source>
</evidence>
<comment type="caution">
    <text evidence="4">The sequence shown here is derived from an EMBL/GenBank/DDBJ whole genome shotgun (WGS) entry which is preliminary data.</text>
</comment>
<organism evidence="4 5">
    <name type="scientific">Acidisoma silvae</name>
    <dbReference type="NCBI Taxonomy" id="2802396"/>
    <lineage>
        <taxon>Bacteria</taxon>
        <taxon>Pseudomonadati</taxon>
        <taxon>Pseudomonadota</taxon>
        <taxon>Alphaproteobacteria</taxon>
        <taxon>Acetobacterales</taxon>
        <taxon>Acidocellaceae</taxon>
        <taxon>Acidisoma</taxon>
    </lineage>
</organism>
<keyword evidence="5" id="KW-1185">Reference proteome</keyword>
<dbReference type="GO" id="GO:0030246">
    <property type="term" value="F:carbohydrate binding"/>
    <property type="evidence" value="ECO:0007669"/>
    <property type="project" value="TreeGrafter"/>
</dbReference>
<feature type="domain" description="Periplasmic binding protein" evidence="3">
    <location>
        <begin position="60"/>
        <end position="312"/>
    </location>
</feature>
<dbReference type="InterPro" id="IPR028082">
    <property type="entry name" value="Peripla_BP_I"/>
</dbReference>
<dbReference type="SUPFAM" id="SSF53822">
    <property type="entry name" value="Periplasmic binding protein-like I"/>
    <property type="match status" value="1"/>
</dbReference>
<comment type="subcellular location">
    <subcellularLocation>
        <location evidence="1">Periplasm</location>
    </subcellularLocation>
</comment>
<dbReference type="Pfam" id="PF13407">
    <property type="entry name" value="Peripla_BP_4"/>
    <property type="match status" value="1"/>
</dbReference>
<evidence type="ECO:0000256" key="1">
    <source>
        <dbReference type="ARBA" id="ARBA00004418"/>
    </source>
</evidence>
<evidence type="ECO:0000313" key="4">
    <source>
        <dbReference type="EMBL" id="MCB8877752.1"/>
    </source>
</evidence>
<dbReference type="Gene3D" id="3.40.50.2300">
    <property type="match status" value="2"/>
</dbReference>
<dbReference type="EMBL" id="JAESVB010000017">
    <property type="protein sequence ID" value="MCB8877752.1"/>
    <property type="molecule type" value="Genomic_DNA"/>
</dbReference>
<sequence length="356" mass="37955">MDRDDDLGIGQAMMRDMGRRSAARILAAAGVGAIGVAGAADKALAQSGPYPGLPKKPFKFVFVCHVTLDQFFVPAQYGIQDACAAFGCRYQWTGSQNNVVSEMVNAMETAIDEKADGIAVCLVDPTAFDAATARAVAAGIPVVAFNADVPRGSPNKRLSYIGQPLFAAGYNIAQKWLKMVPKGSHVMLSIGMPGSLNEQPRLDGYIQCIKDNGNPVTYDVINTGVDAATEISRIGSYVLSHKNVAGIFTTGGSDTYAAGFVSAQYGLAKKGVIVAGFDLFPQTLGYIKSGDMTFTTDQQSYLQGFLPVQQMYMWKLSQGLVGTADTNTSEAYVTKDNIDQYLGKSRFEGTARAEPV</sequence>
<dbReference type="PANTHER" id="PTHR30036">
    <property type="entry name" value="D-XYLOSE-BINDING PERIPLASMIC PROTEIN"/>
    <property type="match status" value="1"/>
</dbReference>